<reference evidence="1" key="1">
    <citation type="submission" date="2020-04" db="EMBL/GenBank/DDBJ databases">
        <authorList>
            <person name="Alioto T."/>
            <person name="Alioto T."/>
            <person name="Gomez Garrido J."/>
        </authorList>
    </citation>
    <scope>NUCLEOTIDE SEQUENCE</scope>
    <source>
        <strain evidence="1">A484AB</strain>
    </source>
</reference>
<sequence length="114" mass="13057">MDDTKHKPTANSPHSVHVLKEDYRKTYVLEVIDKFLDEYVFVGGDEVSDGVWCYGVNLMKCFMLLADFKDAVSTGNGEHLLILRKQLLDHFFSTPGFNEFAIEMFINISLSNTF</sequence>
<keyword evidence="2" id="KW-1185">Reference proteome</keyword>
<gene>
    <name evidence="1" type="ORF">PACLA_8A010313</name>
</gene>
<dbReference type="Proteomes" id="UP001152795">
    <property type="component" value="Unassembled WGS sequence"/>
</dbReference>
<dbReference type="EMBL" id="CACRXK020010865">
    <property type="protein sequence ID" value="CAB4020257.1"/>
    <property type="molecule type" value="Genomic_DNA"/>
</dbReference>
<accession>A0A6S7IR62</accession>
<evidence type="ECO:0000313" key="2">
    <source>
        <dbReference type="Proteomes" id="UP001152795"/>
    </source>
</evidence>
<comment type="caution">
    <text evidence="1">The sequence shown here is derived from an EMBL/GenBank/DDBJ whole genome shotgun (WGS) entry which is preliminary data.</text>
</comment>
<proteinExistence type="predicted"/>
<organism evidence="1 2">
    <name type="scientific">Paramuricea clavata</name>
    <name type="common">Red gorgonian</name>
    <name type="synonym">Violescent sea-whip</name>
    <dbReference type="NCBI Taxonomy" id="317549"/>
    <lineage>
        <taxon>Eukaryota</taxon>
        <taxon>Metazoa</taxon>
        <taxon>Cnidaria</taxon>
        <taxon>Anthozoa</taxon>
        <taxon>Octocorallia</taxon>
        <taxon>Malacalcyonacea</taxon>
        <taxon>Plexauridae</taxon>
        <taxon>Paramuricea</taxon>
    </lineage>
</organism>
<protein>
    <submittedName>
        <fullName evidence="1">Uncharacterized protein</fullName>
    </submittedName>
</protein>
<dbReference type="OrthoDB" id="5976369at2759"/>
<name>A0A6S7IR62_PARCT</name>
<evidence type="ECO:0000313" key="1">
    <source>
        <dbReference type="EMBL" id="CAB4020257.1"/>
    </source>
</evidence>
<dbReference type="AlphaFoldDB" id="A0A6S7IR62"/>